<evidence type="ECO:0000259" key="3">
    <source>
        <dbReference type="Pfam" id="PF10531"/>
    </source>
</evidence>
<dbReference type="AlphaFoldDB" id="A0A1H2SQK6"/>
<dbReference type="InterPro" id="IPR003715">
    <property type="entry name" value="Poly_export_N"/>
</dbReference>
<feature type="domain" description="Soluble ligand binding" evidence="3">
    <location>
        <begin position="129"/>
        <end position="173"/>
    </location>
</feature>
<dbReference type="Proteomes" id="UP000243778">
    <property type="component" value="Unassembled WGS sequence"/>
</dbReference>
<organism evidence="4 5">
    <name type="scientific">Pseudomonas kuykendallii</name>
    <dbReference type="NCBI Taxonomy" id="1007099"/>
    <lineage>
        <taxon>Bacteria</taxon>
        <taxon>Pseudomonadati</taxon>
        <taxon>Pseudomonadota</taxon>
        <taxon>Gammaproteobacteria</taxon>
        <taxon>Pseudomonadales</taxon>
        <taxon>Pseudomonadaceae</taxon>
        <taxon>Pseudomonas</taxon>
    </lineage>
</organism>
<sequence length="202" mass="21842">MSASEARVALNAGNSQFAKEIARMSIRTLLKFFSLILLFGYGAVASAADAGYRLSSGDVIKVNVFGEPDLSFAEIRLNDAGTFSYPFVGEVQAKGKTTGEIEKLLTLKLKDGYLVDPRVSVSVINYREFYISGEVKLPGGYPYQPGLTLDRAIALAGGLSERASTKRMTIIRGADSTRKPEKATLDTLVNPGDTINIEQGFF</sequence>
<protein>
    <submittedName>
        <fullName evidence="4">Polysaccharide export outer membrane protein</fullName>
    </submittedName>
</protein>
<dbReference type="STRING" id="1007099.SAMN05216287_0712"/>
<dbReference type="Pfam" id="PF02563">
    <property type="entry name" value="Poly_export"/>
    <property type="match status" value="1"/>
</dbReference>
<dbReference type="PANTHER" id="PTHR33619:SF3">
    <property type="entry name" value="POLYSACCHARIDE EXPORT PROTEIN GFCE-RELATED"/>
    <property type="match status" value="1"/>
</dbReference>
<dbReference type="Gene3D" id="3.30.1950.10">
    <property type="entry name" value="wza like domain"/>
    <property type="match status" value="1"/>
</dbReference>
<evidence type="ECO:0000256" key="1">
    <source>
        <dbReference type="ARBA" id="ARBA00022729"/>
    </source>
</evidence>
<dbReference type="GO" id="GO:0015159">
    <property type="term" value="F:polysaccharide transmembrane transporter activity"/>
    <property type="evidence" value="ECO:0007669"/>
    <property type="project" value="InterPro"/>
</dbReference>
<evidence type="ECO:0000259" key="2">
    <source>
        <dbReference type="Pfam" id="PF02563"/>
    </source>
</evidence>
<accession>A0A1H2SQK6</accession>
<keyword evidence="5" id="KW-1185">Reference proteome</keyword>
<dbReference type="Pfam" id="PF10531">
    <property type="entry name" value="SLBB"/>
    <property type="match status" value="1"/>
</dbReference>
<dbReference type="EMBL" id="FNNU01000001">
    <property type="protein sequence ID" value="SDW33324.1"/>
    <property type="molecule type" value="Genomic_DNA"/>
</dbReference>
<reference evidence="5" key="1">
    <citation type="submission" date="2016-10" db="EMBL/GenBank/DDBJ databases">
        <authorList>
            <person name="Varghese N."/>
            <person name="Submissions S."/>
        </authorList>
    </citation>
    <scope>NUCLEOTIDE SEQUENCE [LARGE SCALE GENOMIC DNA]</scope>
    <source>
        <strain evidence="5">NRRL B-59562</strain>
    </source>
</reference>
<dbReference type="PANTHER" id="PTHR33619">
    <property type="entry name" value="POLYSACCHARIDE EXPORT PROTEIN GFCE-RELATED"/>
    <property type="match status" value="1"/>
</dbReference>
<name>A0A1H2SQK6_9PSED</name>
<dbReference type="Gene3D" id="3.10.560.10">
    <property type="entry name" value="Outer membrane lipoprotein wza domain like"/>
    <property type="match status" value="1"/>
</dbReference>
<dbReference type="InterPro" id="IPR049712">
    <property type="entry name" value="Poly_export"/>
</dbReference>
<evidence type="ECO:0000313" key="4">
    <source>
        <dbReference type="EMBL" id="SDW33324.1"/>
    </source>
</evidence>
<proteinExistence type="predicted"/>
<keyword evidence="1" id="KW-0732">Signal</keyword>
<gene>
    <name evidence="4" type="ORF">SAMN05216287_0712</name>
</gene>
<dbReference type="InterPro" id="IPR019554">
    <property type="entry name" value="Soluble_ligand-bd"/>
</dbReference>
<evidence type="ECO:0000313" key="5">
    <source>
        <dbReference type="Proteomes" id="UP000243778"/>
    </source>
</evidence>
<feature type="domain" description="Polysaccharide export protein N-terminal" evidence="2">
    <location>
        <begin position="47"/>
        <end position="123"/>
    </location>
</feature>